<feature type="region of interest" description="Disordered" evidence="1">
    <location>
        <begin position="349"/>
        <end position="369"/>
    </location>
</feature>
<dbReference type="EMBL" id="CAJZCX010000018">
    <property type="protein sequence ID" value="CAG9485615.1"/>
    <property type="molecule type" value="Genomic_DNA"/>
</dbReference>
<protein>
    <submittedName>
        <fullName evidence="2">(malaria parasite P. vivax) hypothetical protein</fullName>
    </submittedName>
</protein>
<organism evidence="2 3">
    <name type="scientific">Plasmodium vivax</name>
    <name type="common">malaria parasite P. vivax</name>
    <dbReference type="NCBI Taxonomy" id="5855"/>
    <lineage>
        <taxon>Eukaryota</taxon>
        <taxon>Sar</taxon>
        <taxon>Alveolata</taxon>
        <taxon>Apicomplexa</taxon>
        <taxon>Aconoidasida</taxon>
        <taxon>Haemosporida</taxon>
        <taxon>Plasmodiidae</taxon>
        <taxon>Plasmodium</taxon>
        <taxon>Plasmodium (Plasmodium)</taxon>
    </lineage>
</organism>
<gene>
    <name evidence="2" type="ORF">PVW1_000028200</name>
</gene>
<proteinExistence type="predicted"/>
<dbReference type="Pfam" id="PF05795">
    <property type="entry name" value="Plasmodium_Vir"/>
    <property type="match status" value="1"/>
</dbReference>
<reference evidence="2" key="1">
    <citation type="submission" date="2021-09" db="EMBL/GenBank/DDBJ databases">
        <authorList>
            <consortium name="Pathogen Informatics"/>
        </authorList>
    </citation>
    <scope>NUCLEOTIDE SEQUENCE</scope>
    <source>
        <strain evidence="2">PvW1</strain>
    </source>
</reference>
<accession>A0A8S4HGG6</accession>
<evidence type="ECO:0000313" key="2">
    <source>
        <dbReference type="EMBL" id="CAG9485615.1"/>
    </source>
</evidence>
<dbReference type="VEuPathDB" id="PlasmoDB:PVPAM_110055500"/>
<name>A0A8S4HGG6_PLAVI</name>
<sequence length="369" mass="42529">MSTFLGKTELNILRTKHHYYYFDNEIRNCEGVAFIESAKRELSIRKELLHVSEKILKALCYVYNKSILEGFDKDVCKFFYFWLGNILLNNLEKKQFYTDIISNIFKSLNSAGNGEVCKLPHYYIHENDFDKIKRIFDYSEDYNNYILQLIEHNPPCSSDYKSYLDTYVDSYKKLREECTSKEQPTGYCKEFHYYFLGKDEKLLSTWKCNLHENDPRDHDLGEEEKEAYDETLKGMEQLPSNSRIGSHGIQSDNGFAILGASHAGHLRPAALGLDTETSLMGRPSSPPDASSPSIASKSITGAVSVAGILVPSYLMYNYTYAGTWMNKVLGRKTRTNFNPYTDQYLMANSSGPENFNSERSRYNISYRPE</sequence>
<dbReference type="Proteomes" id="UP000779233">
    <property type="component" value="Unassembled WGS sequence"/>
</dbReference>
<dbReference type="InterPro" id="IPR008780">
    <property type="entry name" value="Plasmodium_Vir"/>
</dbReference>
<comment type="caution">
    <text evidence="2">The sequence shown here is derived from an EMBL/GenBank/DDBJ whole genome shotgun (WGS) entry which is preliminary data.</text>
</comment>
<evidence type="ECO:0000313" key="3">
    <source>
        <dbReference type="Proteomes" id="UP000779233"/>
    </source>
</evidence>
<evidence type="ECO:0000256" key="1">
    <source>
        <dbReference type="SAM" id="MobiDB-lite"/>
    </source>
</evidence>
<dbReference type="AlphaFoldDB" id="A0A8S4HGG6"/>